<evidence type="ECO:0000259" key="5">
    <source>
        <dbReference type="SMART" id="SM00945"/>
    </source>
</evidence>
<evidence type="ECO:0000256" key="4">
    <source>
        <dbReference type="SAM" id="MobiDB-lite"/>
    </source>
</evidence>
<proteinExistence type="predicted"/>
<dbReference type="GO" id="GO:0005829">
    <property type="term" value="C:cytosol"/>
    <property type="evidence" value="ECO:0007669"/>
    <property type="project" value="TreeGrafter"/>
</dbReference>
<dbReference type="SUPFAM" id="SSF48657">
    <property type="entry name" value="FinO-like"/>
    <property type="match status" value="1"/>
</dbReference>
<feature type="compositionally biased region" description="Basic and acidic residues" evidence="4">
    <location>
        <begin position="94"/>
        <end position="109"/>
    </location>
</feature>
<feature type="compositionally biased region" description="Basic residues" evidence="4">
    <location>
        <begin position="203"/>
        <end position="214"/>
    </location>
</feature>
<feature type="compositionally biased region" description="Low complexity" evidence="4">
    <location>
        <begin position="183"/>
        <end position="192"/>
    </location>
</feature>
<dbReference type="EMBL" id="SZUV01000001">
    <property type="protein sequence ID" value="TQN50922.1"/>
    <property type="molecule type" value="Genomic_DNA"/>
</dbReference>
<feature type="domain" description="ProQ/FinO" evidence="5">
    <location>
        <begin position="2"/>
        <end position="118"/>
    </location>
</feature>
<evidence type="ECO:0000256" key="2">
    <source>
        <dbReference type="ARBA" id="ARBA00022884"/>
    </source>
</evidence>
<feature type="compositionally biased region" description="Basic and acidic residues" evidence="4">
    <location>
        <begin position="193"/>
        <end position="202"/>
    </location>
</feature>
<dbReference type="Pfam" id="PF04352">
    <property type="entry name" value="ProQ"/>
    <property type="match status" value="1"/>
</dbReference>
<keyword evidence="2" id="KW-0694">RNA-binding</keyword>
<evidence type="ECO:0000313" key="7">
    <source>
        <dbReference type="Proteomes" id="UP000315403"/>
    </source>
</evidence>
<evidence type="ECO:0000313" key="6">
    <source>
        <dbReference type="EMBL" id="TQN50922.1"/>
    </source>
</evidence>
<feature type="compositionally biased region" description="Basic residues" evidence="4">
    <location>
        <begin position="161"/>
        <end position="176"/>
    </location>
</feature>
<protein>
    <submittedName>
        <fullName evidence="6">RNA chaperone ProQ</fullName>
    </submittedName>
</protein>
<sequence>MEEIERSPKMMMAAFKELWPQTFVDQQPPPLKIGISKDILDSGLPKDRPFTAREIQKGLQHYCNLPKYKKGLRKEGRIRIDLDGQPAGQVSPEEAEKARGKLKSMEQAKLDKARAKAEAEAALLAAKEAKKQQRAAEKLRRQKIAAERYRLANETPEERIARKKAKAERKNQRHQQNRLARMNQQNQEPQQPQREKQVNVEYRRRRTFHQPKSG</sequence>
<dbReference type="GO" id="GO:0010608">
    <property type="term" value="P:post-transcriptional regulation of gene expression"/>
    <property type="evidence" value="ECO:0007669"/>
    <property type="project" value="InterPro"/>
</dbReference>
<dbReference type="RefSeq" id="WP_142086807.1">
    <property type="nucleotide sequence ID" value="NZ_SZUV01000001.1"/>
</dbReference>
<name>A0A543Q3L6_ACITH</name>
<dbReference type="Gene3D" id="1.10.1710.10">
    <property type="entry name" value="ProQ/FinO domain"/>
    <property type="match status" value="1"/>
</dbReference>
<keyword evidence="1" id="KW-0963">Cytoplasm</keyword>
<organism evidence="6 7">
    <name type="scientific">Acidithiobacillus thiooxidans ATCC 19377</name>
    <dbReference type="NCBI Taxonomy" id="637390"/>
    <lineage>
        <taxon>Bacteria</taxon>
        <taxon>Pseudomonadati</taxon>
        <taxon>Pseudomonadota</taxon>
        <taxon>Acidithiobacillia</taxon>
        <taxon>Acidithiobacillales</taxon>
        <taxon>Acidithiobacillaceae</taxon>
        <taxon>Acidithiobacillus</taxon>
    </lineage>
</organism>
<dbReference type="InterPro" id="IPR016103">
    <property type="entry name" value="ProQ/FinO"/>
</dbReference>
<gene>
    <name evidence="6" type="primary">proQ</name>
    <name evidence="6" type="ORF">DLNHIDIE_00783</name>
</gene>
<feature type="compositionally biased region" description="Basic and acidic residues" evidence="4">
    <location>
        <begin position="146"/>
        <end position="160"/>
    </location>
</feature>
<evidence type="ECO:0000256" key="3">
    <source>
        <dbReference type="ARBA" id="ARBA00023186"/>
    </source>
</evidence>
<dbReference type="GO" id="GO:0033592">
    <property type="term" value="F:RNA strand annealing activity"/>
    <property type="evidence" value="ECO:0007669"/>
    <property type="project" value="InterPro"/>
</dbReference>
<dbReference type="AlphaFoldDB" id="A0A543Q3L6"/>
<dbReference type="InterPro" id="IPR036442">
    <property type="entry name" value="ProQ/FinO_sf"/>
</dbReference>
<accession>A0A543Q3L6</accession>
<dbReference type="Proteomes" id="UP000315403">
    <property type="component" value="Unassembled WGS sequence"/>
</dbReference>
<dbReference type="PANTHER" id="PTHR38106:SF1">
    <property type="entry name" value="RNA CHAPERONE PROQ"/>
    <property type="match status" value="1"/>
</dbReference>
<feature type="region of interest" description="Disordered" evidence="4">
    <location>
        <begin position="83"/>
        <end position="109"/>
    </location>
</feature>
<comment type="caution">
    <text evidence="6">The sequence shown here is derived from an EMBL/GenBank/DDBJ whole genome shotgun (WGS) entry which is preliminary data.</text>
</comment>
<evidence type="ECO:0000256" key="1">
    <source>
        <dbReference type="ARBA" id="ARBA00022490"/>
    </source>
</evidence>
<feature type="region of interest" description="Disordered" evidence="4">
    <location>
        <begin position="146"/>
        <end position="214"/>
    </location>
</feature>
<dbReference type="PANTHER" id="PTHR38106">
    <property type="entry name" value="RNA CHAPERONE PROQ"/>
    <property type="match status" value="1"/>
</dbReference>
<dbReference type="SMART" id="SM00945">
    <property type="entry name" value="ProQ"/>
    <property type="match status" value="1"/>
</dbReference>
<dbReference type="InterPro" id="IPR023529">
    <property type="entry name" value="ProQ"/>
</dbReference>
<keyword evidence="3" id="KW-0143">Chaperone</keyword>
<dbReference type="GO" id="GO:0034057">
    <property type="term" value="F:RNA strand-exchange activity"/>
    <property type="evidence" value="ECO:0007669"/>
    <property type="project" value="InterPro"/>
</dbReference>
<reference evidence="6 7" key="1">
    <citation type="submission" date="2019-03" db="EMBL/GenBank/DDBJ databases">
        <title>New insights into Acidothiobacillus thiooxidans sulfur metabolism through coupled gene expression, solution geochemistry, microscopy and spectroscopy analyses.</title>
        <authorList>
            <person name="Camacho D."/>
            <person name="Frazao R."/>
            <person name="Fouillen A."/>
            <person name="Nanci A."/>
            <person name="Lang B.F."/>
            <person name="Apte S.C."/>
            <person name="Baron C."/>
            <person name="Warren L.A."/>
        </authorList>
    </citation>
    <scope>NUCLEOTIDE SEQUENCE [LARGE SCALE GENOMIC DNA]</scope>
    <source>
        <strain evidence="6 7">ATCC 19377</strain>
    </source>
</reference>